<evidence type="ECO:0000313" key="8">
    <source>
        <dbReference type="EMBL" id="UOE99832.1"/>
    </source>
</evidence>
<keyword evidence="3 6" id="KW-0521">NADP</keyword>
<comment type="catalytic activity">
    <reaction evidence="6">
        <text>(6S)-NADPHX + ADP = AMP + phosphate + NADPH + H(+)</text>
        <dbReference type="Rhea" id="RHEA:32235"/>
        <dbReference type="ChEBI" id="CHEBI:15378"/>
        <dbReference type="ChEBI" id="CHEBI:43474"/>
        <dbReference type="ChEBI" id="CHEBI:57783"/>
        <dbReference type="ChEBI" id="CHEBI:64076"/>
        <dbReference type="ChEBI" id="CHEBI:456215"/>
        <dbReference type="ChEBI" id="CHEBI:456216"/>
        <dbReference type="EC" id="4.2.1.136"/>
    </reaction>
</comment>
<evidence type="ECO:0000256" key="3">
    <source>
        <dbReference type="ARBA" id="ARBA00022857"/>
    </source>
</evidence>
<sequence length="281" mass="29789">MTKSTAPVLILKKAAARKLLPVISEQDHKGSRGRSLILAGSAQFPGAAVLAAKAALRMGSGYVCVAQKNVSISSLENPDFLVADLNKTPWQEIQFNSVLVGPGFGINDFTASVIQQLKQAQVENVVLDADALRVCADEKLFPVPDQWILTPHAAEMGYCLGINSSDVNSDREASIREGHALMGGVVLLKGHRTLIFSGKDVYTNATGNSALAKSGTGDVLAGIITALRAQGLSALKAALLGAYVHGATANLWKAHKKDLISMTASDVIDYLPEVLFRIRNS</sequence>
<feature type="binding site" evidence="6">
    <location>
        <begin position="189"/>
        <end position="193"/>
    </location>
    <ligand>
        <name>AMP</name>
        <dbReference type="ChEBI" id="CHEBI:456215"/>
    </ligand>
</feature>
<dbReference type="Gene3D" id="3.40.1190.20">
    <property type="match status" value="1"/>
</dbReference>
<dbReference type="PROSITE" id="PS51383">
    <property type="entry name" value="YJEF_C_3"/>
    <property type="match status" value="1"/>
</dbReference>
<keyword evidence="5 6" id="KW-0456">Lyase</keyword>
<dbReference type="EMBL" id="CP093442">
    <property type="protein sequence ID" value="UOE99832.1"/>
    <property type="molecule type" value="Genomic_DNA"/>
</dbReference>
<dbReference type="SUPFAM" id="SSF53613">
    <property type="entry name" value="Ribokinase-like"/>
    <property type="match status" value="1"/>
</dbReference>
<comment type="function">
    <text evidence="6">Catalyzes the dehydration of the S-form of NAD(P)HX at the expense of ADP, which is converted to AMP. Together with NAD(P)HX epimerase, which catalyzes the epimerization of the S- and R-forms, the enzyme allows the repair of both epimers of NAD(P)HX, a damaged form of NAD(P)H that is a result of enzymatic or heat-dependent hydration.</text>
</comment>
<feature type="binding site" evidence="6">
    <location>
        <position position="152"/>
    </location>
    <ligand>
        <name>(6S)-NADPHX</name>
        <dbReference type="ChEBI" id="CHEBI:64076"/>
    </ligand>
</feature>
<dbReference type="InterPro" id="IPR000631">
    <property type="entry name" value="CARKD"/>
</dbReference>
<dbReference type="HAMAP" id="MF_01965">
    <property type="entry name" value="NADHX_dehydratase"/>
    <property type="match status" value="1"/>
</dbReference>
<evidence type="ECO:0000256" key="4">
    <source>
        <dbReference type="ARBA" id="ARBA00023027"/>
    </source>
</evidence>
<dbReference type="CDD" id="cd01171">
    <property type="entry name" value="YXKO-related"/>
    <property type="match status" value="1"/>
</dbReference>
<dbReference type="NCBIfam" id="TIGR00196">
    <property type="entry name" value="yjeF_cterm"/>
    <property type="match status" value="1"/>
</dbReference>
<dbReference type="EC" id="4.2.1.136" evidence="6"/>
<feature type="binding site" evidence="6">
    <location>
        <position position="218"/>
    </location>
    <ligand>
        <name>(6S)-NADPHX</name>
        <dbReference type="ChEBI" id="CHEBI:64076"/>
    </ligand>
</feature>
<dbReference type="Proteomes" id="UP000830116">
    <property type="component" value="Chromosome"/>
</dbReference>
<comment type="subunit">
    <text evidence="6">Homotetramer.</text>
</comment>
<accession>A0ABY4C8L7</accession>
<reference evidence="8" key="1">
    <citation type="submission" date="2022-03" db="EMBL/GenBank/DDBJ databases">
        <title>Genome Identification and Characterization of new species Bdellovibrio reynosense LBG001 sp. nov. from a Mexico soil sample.</title>
        <authorList>
            <person name="Camilli A."/>
            <person name="Ajao Y."/>
            <person name="Guo X."/>
        </authorList>
    </citation>
    <scope>NUCLEOTIDE SEQUENCE</scope>
    <source>
        <strain evidence="8">LBG001</strain>
    </source>
</reference>
<comment type="catalytic activity">
    <reaction evidence="6">
        <text>(6S)-NADHX + ADP = AMP + phosphate + NADH + H(+)</text>
        <dbReference type="Rhea" id="RHEA:32223"/>
        <dbReference type="ChEBI" id="CHEBI:15378"/>
        <dbReference type="ChEBI" id="CHEBI:43474"/>
        <dbReference type="ChEBI" id="CHEBI:57945"/>
        <dbReference type="ChEBI" id="CHEBI:64074"/>
        <dbReference type="ChEBI" id="CHEBI:456215"/>
        <dbReference type="ChEBI" id="CHEBI:456216"/>
        <dbReference type="EC" id="4.2.1.136"/>
    </reaction>
</comment>
<feature type="domain" description="YjeF C-terminal" evidence="7">
    <location>
        <begin position="12"/>
        <end position="278"/>
    </location>
</feature>
<comment type="similarity">
    <text evidence="6">Belongs to the NnrD/CARKD family.</text>
</comment>
<dbReference type="InterPro" id="IPR029056">
    <property type="entry name" value="Ribokinase-like"/>
</dbReference>
<evidence type="ECO:0000259" key="7">
    <source>
        <dbReference type="PROSITE" id="PS51383"/>
    </source>
</evidence>
<keyword evidence="1 6" id="KW-0547">Nucleotide-binding</keyword>
<evidence type="ECO:0000256" key="1">
    <source>
        <dbReference type="ARBA" id="ARBA00022741"/>
    </source>
</evidence>
<evidence type="ECO:0000256" key="6">
    <source>
        <dbReference type="HAMAP-Rule" id="MF_01965"/>
    </source>
</evidence>
<evidence type="ECO:0000313" key="9">
    <source>
        <dbReference type="Proteomes" id="UP000830116"/>
    </source>
</evidence>
<feature type="binding site" evidence="6">
    <location>
        <position position="217"/>
    </location>
    <ligand>
        <name>AMP</name>
        <dbReference type="ChEBI" id="CHEBI:456215"/>
    </ligand>
</feature>
<evidence type="ECO:0000256" key="5">
    <source>
        <dbReference type="ARBA" id="ARBA00023239"/>
    </source>
</evidence>
<protein>
    <recommendedName>
        <fullName evidence="6">ADP-dependent (S)-NAD(P)H-hydrate dehydratase</fullName>
        <ecNumber evidence="6">4.2.1.136</ecNumber>
    </recommendedName>
    <alternativeName>
        <fullName evidence="6">ADP-dependent NAD(P)HX dehydratase</fullName>
    </alternativeName>
</protein>
<feature type="binding site" evidence="6">
    <location>
        <position position="47"/>
    </location>
    <ligand>
        <name>(6S)-NADPHX</name>
        <dbReference type="ChEBI" id="CHEBI:64076"/>
    </ligand>
</feature>
<name>A0ABY4C8L7_9BACT</name>
<dbReference type="Pfam" id="PF01256">
    <property type="entry name" value="Carb_kinase"/>
    <property type="match status" value="1"/>
</dbReference>
<proteinExistence type="inferred from homology"/>
<comment type="cofactor">
    <cofactor evidence="6">
        <name>Mg(2+)</name>
        <dbReference type="ChEBI" id="CHEBI:18420"/>
    </cofactor>
</comment>
<feature type="binding site" evidence="6">
    <location>
        <position position="103"/>
    </location>
    <ligand>
        <name>(6S)-NADPHX</name>
        <dbReference type="ChEBI" id="CHEBI:64076"/>
    </ligand>
</feature>
<dbReference type="PANTHER" id="PTHR12592:SF0">
    <property type="entry name" value="ATP-DEPENDENT (S)-NAD(P)H-HYDRATE DEHYDRATASE"/>
    <property type="match status" value="1"/>
</dbReference>
<gene>
    <name evidence="6" type="primary">nnrD</name>
    <name evidence="8" type="ORF">MNR06_09000</name>
</gene>
<keyword evidence="9" id="KW-1185">Reference proteome</keyword>
<organism evidence="8 9">
    <name type="scientific">Bdellovibrio reynosensis</name>
    <dbReference type="NCBI Taxonomy" id="2835041"/>
    <lineage>
        <taxon>Bacteria</taxon>
        <taxon>Pseudomonadati</taxon>
        <taxon>Bdellovibrionota</taxon>
        <taxon>Bdellovibrionia</taxon>
        <taxon>Bdellovibrionales</taxon>
        <taxon>Pseudobdellovibrionaceae</taxon>
        <taxon>Bdellovibrio</taxon>
    </lineage>
</organism>
<dbReference type="RefSeq" id="WP_243535168.1">
    <property type="nucleotide sequence ID" value="NZ_CP093442.1"/>
</dbReference>
<dbReference type="PANTHER" id="PTHR12592">
    <property type="entry name" value="ATP-DEPENDENT (S)-NAD(P)H-HYDRATE DEHYDRATASE FAMILY MEMBER"/>
    <property type="match status" value="1"/>
</dbReference>
<evidence type="ECO:0000256" key="2">
    <source>
        <dbReference type="ARBA" id="ARBA00022840"/>
    </source>
</evidence>
<keyword evidence="4 6" id="KW-0520">NAD</keyword>
<keyword evidence="2 6" id="KW-0067">ATP-binding</keyword>